<evidence type="ECO:0000313" key="2">
    <source>
        <dbReference type="Proteomes" id="UP001057402"/>
    </source>
</evidence>
<keyword evidence="2" id="KW-1185">Reference proteome</keyword>
<protein>
    <submittedName>
        <fullName evidence="1">Uncharacterized protein</fullName>
    </submittedName>
</protein>
<proteinExistence type="predicted"/>
<reference evidence="2" key="1">
    <citation type="journal article" date="2023" name="Front. Plant Sci.">
        <title>Chromosomal-level genome assembly of Melastoma candidum provides insights into trichome evolution.</title>
        <authorList>
            <person name="Zhong Y."/>
            <person name="Wu W."/>
            <person name="Sun C."/>
            <person name="Zou P."/>
            <person name="Liu Y."/>
            <person name="Dai S."/>
            <person name="Zhou R."/>
        </authorList>
    </citation>
    <scope>NUCLEOTIDE SEQUENCE [LARGE SCALE GENOMIC DNA]</scope>
</reference>
<sequence length="458" mass="49682">MCGRVSELVKELDGNVDFANHGYAFTDRIAVQNDDARASACIGEGRRRESGLDLSRTVLPTEFCPPVLMPNDRMGAVSNLWRLALVVGSSLLASVPEEGVAVGITYVENAVASGGVCLDGSPPAYYFDKGFGTGINNWHLFIEGGAWCNDVTTCLERSSTSLGSSKEMVTERDFSGMLSRRQEINPDFYNWNRIFVAYCDGASFTGDVDSVDPATNLHFRGARAFIAIIGDLLGKGMSDAQNAFLSGCSAGGLAAILNCDKFSSLLPSSTKVKCLGDAGFFIDSKDISGYRRIGEFYSQVVATHGSANNLPTSCTSRMNPDLCFFPQNAAQQIQNPLFILNSAYDSWQIRHILAPGEADPLGLWLNCKADIKNCSADQLQTIQDFRLEFINAINQIGSSSTTGWFIDSCFVHCQSGIWETSIGGTAIAKAVGDWYYERSSFQVIDCPYPCNPTCGNYT</sequence>
<comment type="caution">
    <text evidence="1">The sequence shown here is derived from an EMBL/GenBank/DDBJ whole genome shotgun (WGS) entry which is preliminary data.</text>
</comment>
<name>A0ACB9LPI1_9MYRT</name>
<organism evidence="1 2">
    <name type="scientific">Melastoma candidum</name>
    <dbReference type="NCBI Taxonomy" id="119954"/>
    <lineage>
        <taxon>Eukaryota</taxon>
        <taxon>Viridiplantae</taxon>
        <taxon>Streptophyta</taxon>
        <taxon>Embryophyta</taxon>
        <taxon>Tracheophyta</taxon>
        <taxon>Spermatophyta</taxon>
        <taxon>Magnoliopsida</taxon>
        <taxon>eudicotyledons</taxon>
        <taxon>Gunneridae</taxon>
        <taxon>Pentapetalae</taxon>
        <taxon>rosids</taxon>
        <taxon>malvids</taxon>
        <taxon>Myrtales</taxon>
        <taxon>Melastomataceae</taxon>
        <taxon>Melastomatoideae</taxon>
        <taxon>Melastomateae</taxon>
        <taxon>Melastoma</taxon>
    </lineage>
</organism>
<gene>
    <name evidence="1" type="ORF">MLD38_037723</name>
</gene>
<accession>A0ACB9LPI1</accession>
<dbReference type="EMBL" id="CM042890">
    <property type="protein sequence ID" value="KAI4312938.1"/>
    <property type="molecule type" value="Genomic_DNA"/>
</dbReference>
<evidence type="ECO:0000313" key="1">
    <source>
        <dbReference type="EMBL" id="KAI4312938.1"/>
    </source>
</evidence>
<dbReference type="Proteomes" id="UP001057402">
    <property type="component" value="Chromosome 11"/>
</dbReference>